<feature type="compositionally biased region" description="Polar residues" evidence="1">
    <location>
        <begin position="52"/>
        <end position="69"/>
    </location>
</feature>
<sequence length="368" mass="36787">MMEGGDWGDVMGISLGTRISAVLVAGAVAVVSVALQEGDAPRVRGGGAVPEASSSAVRSTPAVTSSPAPRTSALEGGAVGRSAPAPSAAPALPTPSPGRTPRVVSVSWLPPGPVSPDADRLADPDSVYDVLRSPTRCREALGMIPGGELGDEWRVLKALAHACLAARGEGGSWAEASRPVRGVSCKGVAAQRVLGELLAFRHGARSGDSVRLVANSGGVPACSFGVRVVGSGEVAAGDVVRVQLRGLFFDFGELMTEGGAAVGGLRVPLFPAGDLVEFAVPEFAGPGREVVDVRVEYGGVRAVAEGALVVVREGVGGSPSPPVREPSPSAGEPSPSAEEPGSSAGRSSASARWPTPSIEGPPSPAGSP</sequence>
<name>A0AAP6B7W2_9ACTN</name>
<reference evidence="2 4" key="1">
    <citation type="journal article" date="2023" name="Microb. Genom.">
        <title>Mesoterricola silvestris gen. nov., sp. nov., Mesoterricola sediminis sp. nov., Geothrix oryzae sp. nov., Geothrix edaphica sp. nov., Geothrix rubra sp. nov., and Geothrix limicola sp. nov., six novel members of Acidobacteriota isolated from soils.</title>
        <authorList>
            <person name="Weisberg A.J."/>
            <person name="Pearce E."/>
            <person name="Kramer C.G."/>
            <person name="Chang J.H."/>
            <person name="Clarke C.R."/>
        </authorList>
    </citation>
    <scope>NUCLEOTIDE SEQUENCE</scope>
    <source>
        <strain evidence="3 4">NB05-1H</strain>
        <strain evidence="2">NRRL_B-16521</strain>
    </source>
</reference>
<evidence type="ECO:0000313" key="2">
    <source>
        <dbReference type="EMBL" id="MDX2959678.1"/>
    </source>
</evidence>
<dbReference type="Proteomes" id="UP001282288">
    <property type="component" value="Unassembled WGS sequence"/>
</dbReference>
<keyword evidence="4" id="KW-1185">Reference proteome</keyword>
<feature type="region of interest" description="Disordered" evidence="1">
    <location>
        <begin position="40"/>
        <end position="123"/>
    </location>
</feature>
<dbReference type="AlphaFoldDB" id="A0AAP6B7W2"/>
<dbReference type="EMBL" id="JARAWC010000005">
    <property type="protein sequence ID" value="MDX2959678.1"/>
    <property type="molecule type" value="Genomic_DNA"/>
</dbReference>
<evidence type="ECO:0000313" key="3">
    <source>
        <dbReference type="EMBL" id="MDX3022190.1"/>
    </source>
</evidence>
<feature type="region of interest" description="Disordered" evidence="1">
    <location>
        <begin position="314"/>
        <end position="368"/>
    </location>
</feature>
<accession>A0AAP6B7W2</accession>
<protein>
    <submittedName>
        <fullName evidence="2">Uncharacterized protein</fullName>
    </submittedName>
</protein>
<feature type="compositionally biased region" description="Low complexity" evidence="1">
    <location>
        <begin position="326"/>
        <end position="352"/>
    </location>
</feature>
<evidence type="ECO:0000313" key="4">
    <source>
        <dbReference type="Proteomes" id="UP001272987"/>
    </source>
</evidence>
<proteinExistence type="predicted"/>
<feature type="compositionally biased region" description="Pro residues" evidence="1">
    <location>
        <begin position="359"/>
        <end position="368"/>
    </location>
</feature>
<evidence type="ECO:0000256" key="1">
    <source>
        <dbReference type="SAM" id="MobiDB-lite"/>
    </source>
</evidence>
<feature type="compositionally biased region" description="Low complexity" evidence="1">
    <location>
        <begin position="80"/>
        <end position="91"/>
    </location>
</feature>
<dbReference type="Proteomes" id="UP001272987">
    <property type="component" value="Unassembled WGS sequence"/>
</dbReference>
<dbReference type="EMBL" id="JARAWP010000020">
    <property type="protein sequence ID" value="MDX3022190.1"/>
    <property type="molecule type" value="Genomic_DNA"/>
</dbReference>
<comment type="caution">
    <text evidence="2">The sequence shown here is derived from an EMBL/GenBank/DDBJ whole genome shotgun (WGS) entry which is preliminary data.</text>
</comment>
<dbReference type="GeneID" id="69807343"/>
<evidence type="ECO:0000313" key="5">
    <source>
        <dbReference type="Proteomes" id="UP001282288"/>
    </source>
</evidence>
<organism evidence="2 5">
    <name type="scientific">Streptomyces acidiscabies</name>
    <dbReference type="NCBI Taxonomy" id="42234"/>
    <lineage>
        <taxon>Bacteria</taxon>
        <taxon>Bacillati</taxon>
        <taxon>Actinomycetota</taxon>
        <taxon>Actinomycetes</taxon>
        <taxon>Kitasatosporales</taxon>
        <taxon>Streptomycetaceae</taxon>
        <taxon>Streptomyces</taxon>
    </lineage>
</organism>
<gene>
    <name evidence="2" type="ORF">PV399_08105</name>
    <name evidence="3" type="ORF">PV666_30545</name>
</gene>
<dbReference type="RefSeq" id="WP_141655524.1">
    <property type="nucleotide sequence ID" value="NZ_BCMK01000203.1"/>
</dbReference>